<dbReference type="Proteomes" id="UP000035740">
    <property type="component" value="Unassembled WGS sequence"/>
</dbReference>
<gene>
    <name evidence="1" type="ORF">BVRB_012700</name>
</gene>
<dbReference type="AlphaFoldDB" id="A0A0J8B203"/>
<protein>
    <submittedName>
        <fullName evidence="1">Uncharacterized protein</fullName>
    </submittedName>
</protein>
<reference evidence="1 2" key="1">
    <citation type="journal article" date="2014" name="Nature">
        <title>The genome of the recently domesticated crop plant sugar beet (Beta vulgaris).</title>
        <authorList>
            <person name="Dohm J.C."/>
            <person name="Minoche A.E."/>
            <person name="Holtgrawe D."/>
            <person name="Capella-Gutierrez S."/>
            <person name="Zakrzewski F."/>
            <person name="Tafer H."/>
            <person name="Rupp O."/>
            <person name="Sorensen T.R."/>
            <person name="Stracke R."/>
            <person name="Reinhardt R."/>
            <person name="Goesmann A."/>
            <person name="Kraft T."/>
            <person name="Schulz B."/>
            <person name="Stadler P.F."/>
            <person name="Schmidt T."/>
            <person name="Gabaldon T."/>
            <person name="Lehrach H."/>
            <person name="Weisshaar B."/>
            <person name="Himmelbauer H."/>
        </authorList>
    </citation>
    <scope>NUCLEOTIDE SEQUENCE [LARGE SCALE GENOMIC DNA]</scope>
    <source>
        <tissue evidence="1">Taproot</tissue>
    </source>
</reference>
<sequence>MSQAMEKRLKLILLHIQQSNSPFPLKQQHQIKNH</sequence>
<accession>A0A0J8B203</accession>
<keyword evidence="2" id="KW-1185">Reference proteome</keyword>
<evidence type="ECO:0000313" key="1">
    <source>
        <dbReference type="EMBL" id="KMS95079.1"/>
    </source>
</evidence>
<name>A0A0J8B203_BETVV</name>
<evidence type="ECO:0000313" key="2">
    <source>
        <dbReference type="Proteomes" id="UP000035740"/>
    </source>
</evidence>
<dbReference type="EMBL" id="KQ090562">
    <property type="protein sequence ID" value="KMS95079.1"/>
    <property type="molecule type" value="Genomic_DNA"/>
</dbReference>
<dbReference type="Gramene" id="KMS95079">
    <property type="protein sequence ID" value="KMS95079"/>
    <property type="gene ID" value="BVRB_012700"/>
</dbReference>
<proteinExistence type="predicted"/>
<organism evidence="1 2">
    <name type="scientific">Beta vulgaris subsp. vulgaris</name>
    <name type="common">Beet</name>
    <dbReference type="NCBI Taxonomy" id="3555"/>
    <lineage>
        <taxon>Eukaryota</taxon>
        <taxon>Viridiplantae</taxon>
        <taxon>Streptophyta</taxon>
        <taxon>Embryophyta</taxon>
        <taxon>Tracheophyta</taxon>
        <taxon>Spermatophyta</taxon>
        <taxon>Magnoliopsida</taxon>
        <taxon>eudicotyledons</taxon>
        <taxon>Gunneridae</taxon>
        <taxon>Pentapetalae</taxon>
        <taxon>Caryophyllales</taxon>
        <taxon>Chenopodiaceae</taxon>
        <taxon>Betoideae</taxon>
        <taxon>Beta</taxon>
    </lineage>
</organism>